<feature type="domain" description="Protein FecR C-terminal" evidence="3">
    <location>
        <begin position="266"/>
        <end position="335"/>
    </location>
</feature>
<evidence type="ECO:0000313" key="4">
    <source>
        <dbReference type="EMBL" id="MET6998034.1"/>
    </source>
</evidence>
<keyword evidence="1" id="KW-1133">Transmembrane helix</keyword>
<dbReference type="EMBL" id="JBEXAC010000001">
    <property type="protein sequence ID" value="MET6998034.1"/>
    <property type="molecule type" value="Genomic_DNA"/>
</dbReference>
<dbReference type="Pfam" id="PF04773">
    <property type="entry name" value="FecR"/>
    <property type="match status" value="1"/>
</dbReference>
<protein>
    <submittedName>
        <fullName evidence="4">FecR domain-containing protein</fullName>
    </submittedName>
</protein>
<dbReference type="InterPro" id="IPR032508">
    <property type="entry name" value="FecR_C"/>
</dbReference>
<feature type="domain" description="FecR protein" evidence="2">
    <location>
        <begin position="124"/>
        <end position="218"/>
    </location>
</feature>
<dbReference type="Pfam" id="PF16344">
    <property type="entry name" value="FecR_C"/>
    <property type="match status" value="1"/>
</dbReference>
<gene>
    <name evidence="4" type="ORF">ABR189_11665</name>
</gene>
<sequence>MEYELLMRFFNGECTREEVVAVENWLATAEEEWSVMDRLLEDAWQEPASATLGDADSHRILEEMKSKLVVPRQKRVTPMRGRILKAMAAAASIAVMIAIGAGWWYLKKQPVGKATQQLAATWQTIKNETGNTRKLVMPDGTAIWLTPYSTLSYNIPYGTISRKVQLEGEAYFEVAPDEQHPFTVYTGNITTRVLGTTFNIEAYAAEPAIRVSLTSGKVMVSNTDSLQQQQSQVLEPGHMLACYRGTRKMELMQLAVKDNSVWTKGYLVFNDIPLEQAILRVARRYGWTVGYAGNKNQLPEKKVTAIFRHETGLQIIQNLLFVHGYHCSLNGSNLLITP</sequence>
<feature type="transmembrane region" description="Helical" evidence="1">
    <location>
        <begin position="83"/>
        <end position="106"/>
    </location>
</feature>
<keyword evidence="1" id="KW-0472">Membrane</keyword>
<organism evidence="4 5">
    <name type="scientific">Chitinophaga defluvii</name>
    <dbReference type="NCBI Taxonomy" id="3163343"/>
    <lineage>
        <taxon>Bacteria</taxon>
        <taxon>Pseudomonadati</taxon>
        <taxon>Bacteroidota</taxon>
        <taxon>Chitinophagia</taxon>
        <taxon>Chitinophagales</taxon>
        <taxon>Chitinophagaceae</taxon>
        <taxon>Chitinophaga</taxon>
    </lineage>
</organism>
<keyword evidence="5" id="KW-1185">Reference proteome</keyword>
<keyword evidence="1" id="KW-0812">Transmembrane</keyword>
<dbReference type="RefSeq" id="WP_354660669.1">
    <property type="nucleotide sequence ID" value="NZ_JBEXAC010000001.1"/>
</dbReference>
<evidence type="ECO:0000313" key="5">
    <source>
        <dbReference type="Proteomes" id="UP001549749"/>
    </source>
</evidence>
<dbReference type="InterPro" id="IPR006860">
    <property type="entry name" value="FecR"/>
</dbReference>
<accession>A0ABV2T4U9</accession>
<dbReference type="PANTHER" id="PTHR30273">
    <property type="entry name" value="PERIPLASMIC SIGNAL SENSOR AND SIGMA FACTOR ACTIVATOR FECR-RELATED"/>
    <property type="match status" value="1"/>
</dbReference>
<proteinExistence type="predicted"/>
<evidence type="ECO:0000256" key="1">
    <source>
        <dbReference type="SAM" id="Phobius"/>
    </source>
</evidence>
<comment type="caution">
    <text evidence="4">The sequence shown here is derived from an EMBL/GenBank/DDBJ whole genome shotgun (WGS) entry which is preliminary data.</text>
</comment>
<dbReference type="PANTHER" id="PTHR30273:SF2">
    <property type="entry name" value="PROTEIN FECR"/>
    <property type="match status" value="1"/>
</dbReference>
<name>A0ABV2T4U9_9BACT</name>
<reference evidence="4 5" key="1">
    <citation type="submission" date="2024-06" db="EMBL/GenBank/DDBJ databases">
        <title>Chitinophaga defluvii sp. nov., isolated from municipal sewage.</title>
        <authorList>
            <person name="Zhang L."/>
        </authorList>
    </citation>
    <scope>NUCLEOTIDE SEQUENCE [LARGE SCALE GENOMIC DNA]</scope>
    <source>
        <strain evidence="4 5">H8</strain>
    </source>
</reference>
<dbReference type="PIRSF" id="PIRSF018266">
    <property type="entry name" value="FecR"/>
    <property type="match status" value="1"/>
</dbReference>
<dbReference type="Gene3D" id="2.60.120.1440">
    <property type="match status" value="1"/>
</dbReference>
<dbReference type="Proteomes" id="UP001549749">
    <property type="component" value="Unassembled WGS sequence"/>
</dbReference>
<dbReference type="InterPro" id="IPR012373">
    <property type="entry name" value="Ferrdict_sens_TM"/>
</dbReference>
<dbReference type="Gene3D" id="3.55.50.30">
    <property type="match status" value="1"/>
</dbReference>
<evidence type="ECO:0000259" key="2">
    <source>
        <dbReference type="Pfam" id="PF04773"/>
    </source>
</evidence>
<evidence type="ECO:0000259" key="3">
    <source>
        <dbReference type="Pfam" id="PF16344"/>
    </source>
</evidence>